<dbReference type="AlphaFoldDB" id="A0A917UVK1"/>
<dbReference type="InterPro" id="IPR057326">
    <property type="entry name" value="KR_dom"/>
</dbReference>
<dbReference type="FunFam" id="3.40.50.720:FF:000084">
    <property type="entry name" value="Short-chain dehydrogenase reductase"/>
    <property type="match status" value="1"/>
</dbReference>
<accession>A0A917UVK1</accession>
<dbReference type="InterPro" id="IPR036291">
    <property type="entry name" value="NAD(P)-bd_dom_sf"/>
</dbReference>
<sequence>MNPCSQSRSVVFITGASSGFGLVTSLVFAEAGYFVLASMRDLSKQESLLEQARERNVAINIECITMDVTKQDDIDYVIPEVIERFGSIDVLVNNAGYAAGGFTEELSSEDWRRQFETNVFGLIAVTKAVLSHMRRRKRGTIINLSSISGRMALPGLGPYSASKYAIEGFSESLRLEMLPYNVHVVLIEPGSYQTDIWSKGMTDFNTDLESPYQERTNALKKIVNHIAETADNPEEVAHLILKTAQANHPDLRYPVGKNVKNMTRLKNLLPWRWLERVILKKTSPRK</sequence>
<keyword evidence="4" id="KW-1133">Transmembrane helix</keyword>
<reference evidence="6" key="1">
    <citation type="journal article" date="2014" name="Int. J. Syst. Evol. Microbiol.">
        <title>Complete genome sequence of Corynebacterium casei LMG S-19264T (=DSM 44701T), isolated from a smear-ripened cheese.</title>
        <authorList>
            <consortium name="US DOE Joint Genome Institute (JGI-PGF)"/>
            <person name="Walter F."/>
            <person name="Albersmeier A."/>
            <person name="Kalinowski J."/>
            <person name="Ruckert C."/>
        </authorList>
    </citation>
    <scope>NUCLEOTIDE SEQUENCE</scope>
    <source>
        <strain evidence="6">JCM 12580</strain>
    </source>
</reference>
<organism evidence="6 7">
    <name type="scientific">Lentibacillus kapialis</name>
    <dbReference type="NCBI Taxonomy" id="340214"/>
    <lineage>
        <taxon>Bacteria</taxon>
        <taxon>Bacillati</taxon>
        <taxon>Bacillota</taxon>
        <taxon>Bacilli</taxon>
        <taxon>Bacillales</taxon>
        <taxon>Bacillaceae</taxon>
        <taxon>Lentibacillus</taxon>
    </lineage>
</organism>
<dbReference type="GO" id="GO:0016491">
    <property type="term" value="F:oxidoreductase activity"/>
    <property type="evidence" value="ECO:0007669"/>
    <property type="project" value="UniProtKB-KW"/>
</dbReference>
<dbReference type="Proteomes" id="UP000658382">
    <property type="component" value="Unassembled WGS sequence"/>
</dbReference>
<keyword evidence="7" id="KW-1185">Reference proteome</keyword>
<evidence type="ECO:0000256" key="2">
    <source>
        <dbReference type="ARBA" id="ARBA00023002"/>
    </source>
</evidence>
<proteinExistence type="inferred from homology"/>
<gene>
    <name evidence="6" type="primary">ydfG</name>
    <name evidence="6" type="ORF">GCM10007063_08650</name>
</gene>
<evidence type="ECO:0000256" key="1">
    <source>
        <dbReference type="ARBA" id="ARBA00006484"/>
    </source>
</evidence>
<dbReference type="GO" id="GO:0008206">
    <property type="term" value="P:bile acid metabolic process"/>
    <property type="evidence" value="ECO:0007669"/>
    <property type="project" value="UniProtKB-ARBA"/>
</dbReference>
<dbReference type="Gene3D" id="3.40.50.720">
    <property type="entry name" value="NAD(P)-binding Rossmann-like Domain"/>
    <property type="match status" value="1"/>
</dbReference>
<feature type="transmembrane region" description="Helical" evidence="4">
    <location>
        <begin position="12"/>
        <end position="36"/>
    </location>
</feature>
<keyword evidence="4" id="KW-0472">Membrane</keyword>
<dbReference type="InterPro" id="IPR051911">
    <property type="entry name" value="SDR_oxidoreductase"/>
</dbReference>
<dbReference type="PANTHER" id="PTHR43976">
    <property type="entry name" value="SHORT CHAIN DEHYDROGENASE"/>
    <property type="match status" value="1"/>
</dbReference>
<dbReference type="PRINTS" id="PR00081">
    <property type="entry name" value="GDHRDH"/>
</dbReference>
<protein>
    <submittedName>
        <fullName evidence="6">Short-chain dehydrogenase/reductase</fullName>
    </submittedName>
</protein>
<dbReference type="SMART" id="SM00822">
    <property type="entry name" value="PKS_KR"/>
    <property type="match status" value="1"/>
</dbReference>
<comment type="caution">
    <text evidence="6">The sequence shown here is derived from an EMBL/GenBank/DDBJ whole genome shotgun (WGS) entry which is preliminary data.</text>
</comment>
<dbReference type="InterPro" id="IPR020904">
    <property type="entry name" value="Sc_DH/Rdtase_CS"/>
</dbReference>
<dbReference type="CDD" id="cd05374">
    <property type="entry name" value="17beta-HSD-like_SDR_c"/>
    <property type="match status" value="1"/>
</dbReference>
<evidence type="ECO:0000313" key="6">
    <source>
        <dbReference type="EMBL" id="GGJ88421.1"/>
    </source>
</evidence>
<name>A0A917UVK1_9BACI</name>
<keyword evidence="2" id="KW-0560">Oxidoreductase</keyword>
<evidence type="ECO:0000313" key="7">
    <source>
        <dbReference type="Proteomes" id="UP000658382"/>
    </source>
</evidence>
<dbReference type="PRINTS" id="PR00080">
    <property type="entry name" value="SDRFAMILY"/>
</dbReference>
<dbReference type="PROSITE" id="PS00061">
    <property type="entry name" value="ADH_SHORT"/>
    <property type="match status" value="1"/>
</dbReference>
<evidence type="ECO:0000259" key="5">
    <source>
        <dbReference type="SMART" id="SM00822"/>
    </source>
</evidence>
<keyword evidence="4" id="KW-0812">Transmembrane</keyword>
<evidence type="ECO:0000256" key="4">
    <source>
        <dbReference type="SAM" id="Phobius"/>
    </source>
</evidence>
<dbReference type="RefSeq" id="WP_188631844.1">
    <property type="nucleotide sequence ID" value="NZ_BMNQ01000006.1"/>
</dbReference>
<dbReference type="InterPro" id="IPR002347">
    <property type="entry name" value="SDR_fam"/>
</dbReference>
<feature type="domain" description="Ketoreductase" evidence="5">
    <location>
        <begin position="9"/>
        <end position="190"/>
    </location>
</feature>
<evidence type="ECO:0000256" key="3">
    <source>
        <dbReference type="RuleBase" id="RU000363"/>
    </source>
</evidence>
<dbReference type="EMBL" id="BMNQ01000006">
    <property type="protein sequence ID" value="GGJ88421.1"/>
    <property type="molecule type" value="Genomic_DNA"/>
</dbReference>
<dbReference type="SUPFAM" id="SSF51735">
    <property type="entry name" value="NAD(P)-binding Rossmann-fold domains"/>
    <property type="match status" value="1"/>
</dbReference>
<comment type="similarity">
    <text evidence="1 3">Belongs to the short-chain dehydrogenases/reductases (SDR) family.</text>
</comment>
<dbReference type="NCBIfam" id="NF005372">
    <property type="entry name" value="PRK06914.1"/>
    <property type="match status" value="1"/>
</dbReference>
<dbReference type="Pfam" id="PF00106">
    <property type="entry name" value="adh_short"/>
    <property type="match status" value="1"/>
</dbReference>
<dbReference type="PANTHER" id="PTHR43976:SF16">
    <property type="entry name" value="SHORT-CHAIN DEHYDROGENASE_REDUCTASE FAMILY PROTEIN"/>
    <property type="match status" value="1"/>
</dbReference>
<reference evidence="6" key="2">
    <citation type="submission" date="2020-09" db="EMBL/GenBank/DDBJ databases">
        <authorList>
            <person name="Sun Q."/>
            <person name="Ohkuma M."/>
        </authorList>
    </citation>
    <scope>NUCLEOTIDE SEQUENCE</scope>
    <source>
        <strain evidence="6">JCM 12580</strain>
    </source>
</reference>